<organism evidence="3 4">
    <name type="scientific">Archangium minus</name>
    <dbReference type="NCBI Taxonomy" id="83450"/>
    <lineage>
        <taxon>Bacteria</taxon>
        <taxon>Pseudomonadati</taxon>
        <taxon>Myxococcota</taxon>
        <taxon>Myxococcia</taxon>
        <taxon>Myxococcales</taxon>
        <taxon>Cystobacterineae</taxon>
        <taxon>Archangiaceae</taxon>
        <taxon>Archangium</taxon>
    </lineage>
</organism>
<feature type="chain" id="PRO_5045072929" description="Exonuclease SbcC" evidence="2">
    <location>
        <begin position="22"/>
        <end position="1270"/>
    </location>
</feature>
<feature type="signal peptide" evidence="2">
    <location>
        <begin position="1"/>
        <end position="21"/>
    </location>
</feature>
<evidence type="ECO:0008006" key="5">
    <source>
        <dbReference type="Google" id="ProtNLM"/>
    </source>
</evidence>
<keyword evidence="2" id="KW-0732">Signal</keyword>
<feature type="coiled-coil region" evidence="1">
    <location>
        <begin position="718"/>
        <end position="782"/>
    </location>
</feature>
<name>A0ABY9X505_9BACT</name>
<protein>
    <recommendedName>
        <fullName evidence="5">Exonuclease SbcC</fullName>
    </recommendedName>
</protein>
<evidence type="ECO:0000313" key="3">
    <source>
        <dbReference type="EMBL" id="WNG50476.1"/>
    </source>
</evidence>
<dbReference type="RefSeq" id="WP_395809593.1">
    <property type="nucleotide sequence ID" value="NZ_CP043494.1"/>
</dbReference>
<evidence type="ECO:0000256" key="1">
    <source>
        <dbReference type="SAM" id="Coils"/>
    </source>
</evidence>
<keyword evidence="1" id="KW-0175">Coiled coil</keyword>
<dbReference type="EMBL" id="CP043494">
    <property type="protein sequence ID" value="WNG50476.1"/>
    <property type="molecule type" value="Genomic_DNA"/>
</dbReference>
<proteinExistence type="predicted"/>
<gene>
    <name evidence="3" type="ORF">F0U60_44860</name>
</gene>
<keyword evidence="4" id="KW-1185">Reference proteome</keyword>
<evidence type="ECO:0000313" key="4">
    <source>
        <dbReference type="Proteomes" id="UP001611383"/>
    </source>
</evidence>
<sequence length="1270" mass="141272">MKRFAYLFVPLLALLPFAARAQGPSCAPGNEVALRTYINQHVSALRIANYRADVLLMEKSFKELDGLLQSTGCASMAPLLCDSECSYQLANVHLFRATGYPLMRETSNAWFPSDTPGDNGETREPYEAQAMLGVQRVEQALKNLARQQQAAGSSTNPMDLPLNRFLKAHARLNSLKARLFVAAGDIWYRKASFSRLDNLQYQVAETLGEDDRAKKKGTEYYNAATYYDQAFWVILEARSSLPAANADLFSSEFSTLTSLESDVNTRLDSVRKGHLYLGIDPEQLTGNSLAALSRQLVGQREAIRRQEGELRQQMETWAAKFTTNTNQQLDLANQQNSRVLDLEVYKLAQMQAAAGRLTQELRAEVELIDRSMPKFHLEQRIKAIEATLAREQLELSHQLQSIKIQTEQDLLGLEKEAINARLDDLRFSIDMTMAEYNFAMQVEALLAQKEELDRQFLADKAEIDILEARKGQVQKSIEAAQWRIDLTDILINKYKTAQETSFKSARIPIVEQICAVDAELVFYSRSPAYSGYSDPVSGHSCTVSPPSTNQEVNLEEICQARAKLQADQLANIQKIRDCISGGSCSNMTGTEKSVVDAINKLSEANQEVIKHRASSLAKLKAVLQEKEAELRKATDAAIGIAAVKATVDVLWTTAAALAANPDDATGVIGFMPVKTINISKAMFNSAKTAAEGASNLLNFGYQMAQFHHQLESEKLINKQELEDIANQIDAIVKELDVEKWSKQRELAEISVRLTELQGEYDNVTNEQEVQRLECDGEKANRETTVARLLKSRAALVGQLQQNADESALTQFDIHEQENIRAQAQTEIERLNLEMLEYNRQQEKIRMDQQKLTGMKAAIDRQIAMARGYQSTVKSLQGEYSDTKSLLKAINEKLKDSIVLREQKEREFVSAVLAQSGKVAFSEIADLKSKLAELEDADQLVAQVHALEQKLAVEVEGSYKNILAIIRKNIQAGDDQAGTANSLFWDFENLAAELSRGAGDMLDYKRRLLENANFTYNLYRSRYNVLAQFAGDVAPISEEYAFISNAMELERVLADCSALDTNEICKPRSLIWDNKNMTGTVAEFTLENTSTLLQQILAEGRVRFEISPHGQSLANSQRLGNLVLWHENLMNTESPMLLVHAMALADGSSCGSKAIVRHLGSGTLFAPMSRDNAAPQATLVVRKPTDLEMPVWTNAELGLWTSRSDTFRSGSFTAAGLETVIQSDRVGKLEYPLVGLPLIGTYELIATPSFVGCLSGSSTSKLKLGFIYVIK</sequence>
<reference evidence="3 4" key="1">
    <citation type="submission" date="2019-08" db="EMBL/GenBank/DDBJ databases">
        <title>Archangium and Cystobacter genomes.</title>
        <authorList>
            <person name="Chen I.-C.K."/>
            <person name="Wielgoss S."/>
        </authorList>
    </citation>
    <scope>NUCLEOTIDE SEQUENCE [LARGE SCALE GENOMIC DNA]</scope>
    <source>
        <strain evidence="3 4">Cbm 6</strain>
    </source>
</reference>
<evidence type="ECO:0000256" key="2">
    <source>
        <dbReference type="SAM" id="SignalP"/>
    </source>
</evidence>
<dbReference type="Proteomes" id="UP001611383">
    <property type="component" value="Chromosome"/>
</dbReference>
<feature type="coiled-coil region" evidence="1">
    <location>
        <begin position="813"/>
        <end position="847"/>
    </location>
</feature>
<accession>A0ABY9X505</accession>